<name>A0A8J7J1B8_9FLAO</name>
<evidence type="ECO:0000256" key="1">
    <source>
        <dbReference type="SAM" id="SignalP"/>
    </source>
</evidence>
<dbReference type="InterPro" id="IPR013783">
    <property type="entry name" value="Ig-like_fold"/>
</dbReference>
<dbReference type="Proteomes" id="UP000610931">
    <property type="component" value="Unassembled WGS sequence"/>
</dbReference>
<evidence type="ECO:0000313" key="3">
    <source>
        <dbReference type="Proteomes" id="UP000610931"/>
    </source>
</evidence>
<dbReference type="Gene3D" id="2.60.40.10">
    <property type="entry name" value="Immunoglobulins"/>
    <property type="match status" value="1"/>
</dbReference>
<keyword evidence="3" id="KW-1185">Reference proteome</keyword>
<evidence type="ECO:0008006" key="4">
    <source>
        <dbReference type="Google" id="ProtNLM"/>
    </source>
</evidence>
<feature type="signal peptide" evidence="1">
    <location>
        <begin position="1"/>
        <end position="18"/>
    </location>
</feature>
<sequence length="451" mass="50769">MKKLLLAIILFASQLSIAQLGSNAPVHDATNFESTLKYIYTSKQGAGDCYNYINAEVSFVSPLPVNHSGPTSSFGYYRYELTFYIYGIDSMGNETLVKTKTRYRNDYDGYPNTSKYGYTYFLNKDAETPFFVGDLPYISYYTKIKITKMVTNNDPGYLFFYPEVHWEQKDIYPQPICGGNACATNFAGRFIVTDCLGGNDDGDDSSGSNDTDPNTKPNLTLSKFTVKVGSTTYDTTASTNNIPILKYGENHTFNITIKNDDDGNASSSNYKILVSEENKYPAIGSKPVYEYQSRNIGDINGNSEESDSFSEFIYSNMSSLNLENDKTYYMFIDIDPNDNVDESNENINDNVSVIQFKYKKSITGKIALKINTSGSKIDVNYEYSNNTNNLKIRDSNYNLRHNSNIYGSSTEVNISSYPSGLYAIYVNDKYIKKIGITKDSDPNIIRYPDEP</sequence>
<evidence type="ECO:0000313" key="2">
    <source>
        <dbReference type="EMBL" id="MBJ6367109.1"/>
    </source>
</evidence>
<comment type="caution">
    <text evidence="2">The sequence shown here is derived from an EMBL/GenBank/DDBJ whole genome shotgun (WGS) entry which is preliminary data.</text>
</comment>
<feature type="chain" id="PRO_5035325580" description="CARDB domain-containing protein" evidence="1">
    <location>
        <begin position="19"/>
        <end position="451"/>
    </location>
</feature>
<keyword evidence="1" id="KW-0732">Signal</keyword>
<organism evidence="2 3">
    <name type="scientific">Snuella sedimenti</name>
    <dbReference type="NCBI Taxonomy" id="2798802"/>
    <lineage>
        <taxon>Bacteria</taxon>
        <taxon>Pseudomonadati</taxon>
        <taxon>Bacteroidota</taxon>
        <taxon>Flavobacteriia</taxon>
        <taxon>Flavobacteriales</taxon>
        <taxon>Flavobacteriaceae</taxon>
        <taxon>Snuella</taxon>
    </lineage>
</organism>
<gene>
    <name evidence="2" type="ORF">JF259_03300</name>
</gene>
<accession>A0A8J7J1B8</accession>
<dbReference type="AlphaFoldDB" id="A0A8J7J1B8"/>
<proteinExistence type="predicted"/>
<reference evidence="2" key="1">
    <citation type="submission" date="2020-12" db="EMBL/GenBank/DDBJ databases">
        <title>Snuella sp. nov., isolated from sediment in Incheon.</title>
        <authorList>
            <person name="Kim W."/>
        </authorList>
    </citation>
    <scope>NUCLEOTIDE SEQUENCE</scope>
    <source>
        <strain evidence="2">CAU 1569</strain>
    </source>
</reference>
<dbReference type="EMBL" id="JAELVQ010000002">
    <property type="protein sequence ID" value="MBJ6367109.1"/>
    <property type="molecule type" value="Genomic_DNA"/>
</dbReference>
<dbReference type="RefSeq" id="WP_199113304.1">
    <property type="nucleotide sequence ID" value="NZ_JAELVQ010000002.1"/>
</dbReference>
<protein>
    <recommendedName>
        <fullName evidence="4">CARDB domain-containing protein</fullName>
    </recommendedName>
</protein>